<gene>
    <name evidence="1" type="ORF">DBV39_14790</name>
</gene>
<dbReference type="Pfam" id="PF06073">
    <property type="entry name" value="DUF934"/>
    <property type="match status" value="1"/>
</dbReference>
<evidence type="ECO:0008006" key="3">
    <source>
        <dbReference type="Google" id="ProtNLM"/>
    </source>
</evidence>
<dbReference type="AlphaFoldDB" id="A0A2R4XLZ1"/>
<evidence type="ECO:0000313" key="1">
    <source>
        <dbReference type="EMBL" id="AWB34781.1"/>
    </source>
</evidence>
<dbReference type="EMBL" id="CP028901">
    <property type="protein sequence ID" value="AWB34781.1"/>
    <property type="molecule type" value="Genomic_DNA"/>
</dbReference>
<dbReference type="InterPro" id="IPR008318">
    <property type="entry name" value="UCP030820"/>
</dbReference>
<dbReference type="Proteomes" id="UP000244571">
    <property type="component" value="Chromosome"/>
</dbReference>
<name>A0A2R4XLZ1_9BURK</name>
<accession>A0A2R4XLZ1</accession>
<proteinExistence type="predicted"/>
<sequence length="185" mass="20831">MCSLTSHLASTSQSPELPDTCYRKTLIMSDILLETERQAARIVCDLHGNLLDDRDDSNTVIDFMIDTDVFISNESDRSTREKVIAWLAAHPDVRAIEIRIAKFTDGRSASLAARFREAGYQGELHASGDITQDLIFLLRRVGFTHFHLDLGDDESLDPAVLNPFKAYYQGAQDGSQPIWAQRQHH</sequence>
<protein>
    <recommendedName>
        <fullName evidence="3">Oxidoreductase</fullName>
    </recommendedName>
</protein>
<keyword evidence="2" id="KW-1185">Reference proteome</keyword>
<evidence type="ECO:0000313" key="2">
    <source>
        <dbReference type="Proteomes" id="UP000244571"/>
    </source>
</evidence>
<reference evidence="1 2" key="1">
    <citation type="submission" date="2018-04" db="EMBL/GenBank/DDBJ databases">
        <title>Bordetella sp. HZ20 isolated from seawater.</title>
        <authorList>
            <person name="Sun C."/>
        </authorList>
    </citation>
    <scope>NUCLEOTIDE SEQUENCE [LARGE SCALE GENOMIC DNA]</scope>
    <source>
        <strain evidence="1 2">HZ20</strain>
    </source>
</reference>
<dbReference type="KEGG" id="boz:DBV39_14790"/>
<organism evidence="1 2">
    <name type="scientific">Orrella marina</name>
    <dbReference type="NCBI Taxonomy" id="2163011"/>
    <lineage>
        <taxon>Bacteria</taxon>
        <taxon>Pseudomonadati</taxon>
        <taxon>Pseudomonadota</taxon>
        <taxon>Betaproteobacteria</taxon>
        <taxon>Burkholderiales</taxon>
        <taxon>Alcaligenaceae</taxon>
        <taxon>Orrella</taxon>
    </lineage>
</organism>